<accession>A0A7S4EC42</accession>
<keyword evidence="5" id="KW-1185">Reference proteome</keyword>
<dbReference type="SUPFAM" id="SSF51045">
    <property type="entry name" value="WW domain"/>
    <property type="match status" value="1"/>
</dbReference>
<dbReference type="Gene3D" id="2.20.70.10">
    <property type="match status" value="1"/>
</dbReference>
<sequence>MGGVFSSKANTAAQHSGSKRPRDDAPAPQKLQSLRAEKRAERGAVLLTPWGQALTKAADALRRWHRDDDGADPFAPPPKVARPTKERVLKLLTGATRERLGALTVSQLKELCRCVGTRNSVPKAQLIENLLDPAAHQKRIAPPKYGDVDNHAPTEKRDGVMSPGRSLPTGWESRVESKTGREFFVDHNAKRTTWSNPLEDPTKVSRKVYRAR</sequence>
<dbReference type="PROSITE" id="PS50020">
    <property type="entry name" value="WW_DOMAIN_2"/>
    <property type="match status" value="1"/>
</dbReference>
<feature type="region of interest" description="Disordered" evidence="1">
    <location>
        <begin position="192"/>
        <end position="212"/>
    </location>
</feature>
<dbReference type="Proteomes" id="UP000789595">
    <property type="component" value="Unassembled WGS sequence"/>
</dbReference>
<dbReference type="SMART" id="SM00456">
    <property type="entry name" value="WW"/>
    <property type="match status" value="1"/>
</dbReference>
<evidence type="ECO:0000256" key="1">
    <source>
        <dbReference type="SAM" id="MobiDB-lite"/>
    </source>
</evidence>
<dbReference type="InterPro" id="IPR036361">
    <property type="entry name" value="SAP_dom_sf"/>
</dbReference>
<evidence type="ECO:0000313" key="4">
    <source>
        <dbReference type="EMBL" id="CAH0377071.1"/>
    </source>
</evidence>
<dbReference type="Pfam" id="PF00397">
    <property type="entry name" value="WW"/>
    <property type="match status" value="1"/>
</dbReference>
<reference evidence="4" key="2">
    <citation type="submission" date="2021-11" db="EMBL/GenBank/DDBJ databases">
        <authorList>
            <consortium name="Genoscope - CEA"/>
            <person name="William W."/>
        </authorList>
    </citation>
    <scope>NUCLEOTIDE SEQUENCE</scope>
</reference>
<dbReference type="SUPFAM" id="SSF68906">
    <property type="entry name" value="SAP domain"/>
    <property type="match status" value="1"/>
</dbReference>
<dbReference type="AlphaFoldDB" id="A0A7S4EC42"/>
<dbReference type="PROSITE" id="PS01159">
    <property type="entry name" value="WW_DOMAIN_1"/>
    <property type="match status" value="1"/>
</dbReference>
<feature type="compositionally biased region" description="Polar residues" evidence="1">
    <location>
        <begin position="7"/>
        <end position="16"/>
    </location>
</feature>
<dbReference type="InterPro" id="IPR036020">
    <property type="entry name" value="WW_dom_sf"/>
</dbReference>
<organism evidence="3">
    <name type="scientific">Pelagomonas calceolata</name>
    <dbReference type="NCBI Taxonomy" id="35677"/>
    <lineage>
        <taxon>Eukaryota</taxon>
        <taxon>Sar</taxon>
        <taxon>Stramenopiles</taxon>
        <taxon>Ochrophyta</taxon>
        <taxon>Pelagophyceae</taxon>
        <taxon>Pelagomonadales</taxon>
        <taxon>Pelagomonadaceae</taxon>
        <taxon>Pelagomonas</taxon>
    </lineage>
</organism>
<dbReference type="CDD" id="cd00201">
    <property type="entry name" value="WW"/>
    <property type="match status" value="1"/>
</dbReference>
<feature type="region of interest" description="Disordered" evidence="1">
    <location>
        <begin position="1"/>
        <end position="38"/>
    </location>
</feature>
<evidence type="ECO:0000313" key="5">
    <source>
        <dbReference type="Proteomes" id="UP000789595"/>
    </source>
</evidence>
<reference evidence="3" key="1">
    <citation type="submission" date="2021-01" db="EMBL/GenBank/DDBJ databases">
        <authorList>
            <person name="Corre E."/>
            <person name="Pelletier E."/>
            <person name="Niang G."/>
            <person name="Scheremetjew M."/>
            <person name="Finn R."/>
            <person name="Kale V."/>
            <person name="Holt S."/>
            <person name="Cochrane G."/>
            <person name="Meng A."/>
            <person name="Brown T."/>
            <person name="Cohen L."/>
        </authorList>
    </citation>
    <scope>NUCLEOTIDE SEQUENCE</scope>
    <source>
        <strain evidence="3">CCMP1756</strain>
    </source>
</reference>
<feature type="domain" description="WW" evidence="2">
    <location>
        <begin position="165"/>
        <end position="199"/>
    </location>
</feature>
<dbReference type="OrthoDB" id="3045089at2759"/>
<dbReference type="EMBL" id="HBIW01021525">
    <property type="protein sequence ID" value="CAE0703096.1"/>
    <property type="molecule type" value="Transcribed_RNA"/>
</dbReference>
<gene>
    <name evidence="3" type="ORF">PCAL00307_LOCUS18543</name>
    <name evidence="4" type="ORF">PECAL_5P16510</name>
</gene>
<feature type="region of interest" description="Disordered" evidence="1">
    <location>
        <begin position="140"/>
        <end position="174"/>
    </location>
</feature>
<name>A0A7S4EC42_9STRA</name>
<proteinExistence type="predicted"/>
<evidence type="ECO:0000313" key="3">
    <source>
        <dbReference type="EMBL" id="CAE0703096.1"/>
    </source>
</evidence>
<evidence type="ECO:0000259" key="2">
    <source>
        <dbReference type="PROSITE" id="PS50020"/>
    </source>
</evidence>
<feature type="compositionally biased region" description="Basic and acidic residues" evidence="1">
    <location>
        <begin position="146"/>
        <end position="159"/>
    </location>
</feature>
<dbReference type="EMBL" id="CAKKNE010000005">
    <property type="protein sequence ID" value="CAH0377071.1"/>
    <property type="molecule type" value="Genomic_DNA"/>
</dbReference>
<protein>
    <recommendedName>
        <fullName evidence="2">WW domain-containing protein</fullName>
    </recommendedName>
</protein>
<dbReference type="InterPro" id="IPR001202">
    <property type="entry name" value="WW_dom"/>
</dbReference>
<feature type="region of interest" description="Disordered" evidence="1">
    <location>
        <begin position="64"/>
        <end position="83"/>
    </location>
</feature>